<dbReference type="EMBL" id="MN740778">
    <property type="protein sequence ID" value="QHU11030.1"/>
    <property type="molecule type" value="Genomic_DNA"/>
</dbReference>
<evidence type="ECO:0000256" key="1">
    <source>
        <dbReference type="SAM" id="Phobius"/>
    </source>
</evidence>
<feature type="transmembrane region" description="Helical" evidence="1">
    <location>
        <begin position="186"/>
        <end position="208"/>
    </location>
</feature>
<name>A0A6C0K2L3_9ZZZZ</name>
<reference evidence="2" key="1">
    <citation type="journal article" date="2020" name="Nature">
        <title>Giant virus diversity and host interactions through global metagenomics.</title>
        <authorList>
            <person name="Schulz F."/>
            <person name="Roux S."/>
            <person name="Paez-Espino D."/>
            <person name="Jungbluth S."/>
            <person name="Walsh D.A."/>
            <person name="Denef V.J."/>
            <person name="McMahon K.D."/>
            <person name="Konstantinidis K.T."/>
            <person name="Eloe-Fadrosh E.A."/>
            <person name="Kyrpides N.C."/>
            <person name="Woyke T."/>
        </authorList>
    </citation>
    <scope>NUCLEOTIDE SEQUENCE</scope>
    <source>
        <strain evidence="2">GVMAG-S-1101165-84</strain>
    </source>
</reference>
<evidence type="ECO:0000313" key="2">
    <source>
        <dbReference type="EMBL" id="QHU11030.1"/>
    </source>
</evidence>
<dbReference type="AlphaFoldDB" id="A0A6C0K2L3"/>
<organism evidence="2">
    <name type="scientific">viral metagenome</name>
    <dbReference type="NCBI Taxonomy" id="1070528"/>
    <lineage>
        <taxon>unclassified sequences</taxon>
        <taxon>metagenomes</taxon>
        <taxon>organismal metagenomes</taxon>
    </lineage>
</organism>
<keyword evidence="1" id="KW-0812">Transmembrane</keyword>
<keyword evidence="1" id="KW-0472">Membrane</keyword>
<keyword evidence="1" id="KW-1133">Transmembrane helix</keyword>
<proteinExistence type="predicted"/>
<protein>
    <submittedName>
        <fullName evidence="2">Uncharacterized protein</fullName>
    </submittedName>
</protein>
<feature type="transmembrane region" description="Helical" evidence="1">
    <location>
        <begin position="99"/>
        <end position="117"/>
    </location>
</feature>
<sequence>MPRTRRGSYQGQQGQQEQQTLNLVPFRQKVNEWLQDVYTDTDPKTGYLVKNPQGVYGQKVKGLVQHIYGQSPQVKLILGTRNIRANSVCLYCYHVFKFLSNYVLPPVAALVAAYLYYYSEVPEFIPEETVDTNTTNTDWSVEAGTWTGNGLRTFLSVPIQFMTTTIDRTLHISEAMSSIHTTGTRLFYTPFVGIGVYIITHLLLHCFLNVQMLLSKQWALWNYQDLFLKETEQAVERAIVGIVKPQLIYFFEQYLTNSSNSTELVPSNRKTLEQIYHTYKDDVNLLRLTVLEQIFLQIRAVPLGELLSYGRISETYLKGIHMLIRHADEELSALLFQLNQDINRFPADVRQTSSIAYQQMAQLANRLM</sequence>
<accession>A0A6C0K2L3</accession>